<keyword evidence="2" id="KW-1185">Reference proteome</keyword>
<gene>
    <name evidence="1" type="ORF">MYCIT1_LOCUS32099</name>
</gene>
<dbReference type="AlphaFoldDB" id="A0AAD2HU79"/>
<accession>A0AAD2HU79</accession>
<proteinExistence type="predicted"/>
<evidence type="ECO:0000313" key="1">
    <source>
        <dbReference type="EMBL" id="CAK5281179.1"/>
    </source>
</evidence>
<organism evidence="1 2">
    <name type="scientific">Mycena citricolor</name>
    <dbReference type="NCBI Taxonomy" id="2018698"/>
    <lineage>
        <taxon>Eukaryota</taxon>
        <taxon>Fungi</taxon>
        <taxon>Dikarya</taxon>
        <taxon>Basidiomycota</taxon>
        <taxon>Agaricomycotina</taxon>
        <taxon>Agaricomycetes</taxon>
        <taxon>Agaricomycetidae</taxon>
        <taxon>Agaricales</taxon>
        <taxon>Marasmiineae</taxon>
        <taxon>Mycenaceae</taxon>
        <taxon>Mycena</taxon>
    </lineage>
</organism>
<dbReference type="Proteomes" id="UP001295794">
    <property type="component" value="Unassembled WGS sequence"/>
</dbReference>
<name>A0AAD2HU79_9AGAR</name>
<sequence length="388" mass="42807">MNMELPSDLHQIFVSLQVLGNLLNRARRGKNRLSRDDLRVFPGSSGWAGSPLSPASPQLSISPTTCSPSTRVTHQRHRQRFYPLLKRSRAYLLGRLGSSTTWCDVRGDTSLRAAFLVFRDLSAIDCLVDPSSAIGPSHPTLMSLSGPQCLSRAGLRVTPSLSSVRRSLLSRGPLSRLALTLPTSAAPNSIARISATMVRAGRMADVGLSCPSFRTAIRLGPLKARGFETLNKSITSSPFCCSFDRQPRHTITGIISGAFLACPQHAQCQGWTAYWLQYVLYSIRLFVPPPACPRAIAIPVSRATDPRLGARGQLGSARCLSDRFGYLPTDGLPRWTFCYRRRKEADLQMRGGWTADCEDCPRFLRLPQESKREIDSQLSTMCADKTLR</sequence>
<dbReference type="EMBL" id="CAVNYO010000444">
    <property type="protein sequence ID" value="CAK5281179.1"/>
    <property type="molecule type" value="Genomic_DNA"/>
</dbReference>
<comment type="caution">
    <text evidence="1">The sequence shown here is derived from an EMBL/GenBank/DDBJ whole genome shotgun (WGS) entry which is preliminary data.</text>
</comment>
<evidence type="ECO:0000313" key="2">
    <source>
        <dbReference type="Proteomes" id="UP001295794"/>
    </source>
</evidence>
<reference evidence="1" key="1">
    <citation type="submission" date="2023-11" db="EMBL/GenBank/DDBJ databases">
        <authorList>
            <person name="De Vega J J."/>
            <person name="De Vega J J."/>
        </authorList>
    </citation>
    <scope>NUCLEOTIDE SEQUENCE</scope>
</reference>
<protein>
    <submittedName>
        <fullName evidence="1">Uncharacterized protein</fullName>
    </submittedName>
</protein>